<evidence type="ECO:0000313" key="2">
    <source>
        <dbReference type="EMBL" id="WXB14162.1"/>
    </source>
</evidence>
<evidence type="ECO:0000313" key="3">
    <source>
        <dbReference type="Proteomes" id="UP001370348"/>
    </source>
</evidence>
<sequence length="196" mass="21906">MQHARQASVRLIVDREHYDYLVKDAIERARVSVWIATANVKEMMVEAPIGTAARARGRYHSILETFDALAKRGADVRLLHAGVPSRAFREALAKQRRLVRGGLVMRRCPRVHLKVIAIDGRILYLGSANFTGAGLGAKGEGRRNFELGMVTDDDVMLDTVQARFDTIWSGRECGACKLRGVCPKPLDTLREPRRGR</sequence>
<dbReference type="PROSITE" id="PS50035">
    <property type="entry name" value="PLD"/>
    <property type="match status" value="1"/>
</dbReference>
<dbReference type="SUPFAM" id="SSF56024">
    <property type="entry name" value="Phospholipase D/nuclease"/>
    <property type="match status" value="1"/>
</dbReference>
<evidence type="ECO:0000259" key="1">
    <source>
        <dbReference type="PROSITE" id="PS50035"/>
    </source>
</evidence>
<dbReference type="Gene3D" id="3.30.870.10">
    <property type="entry name" value="Endonuclease Chain A"/>
    <property type="match status" value="1"/>
</dbReference>
<dbReference type="InterPro" id="IPR025202">
    <property type="entry name" value="PLD-like_dom"/>
</dbReference>
<proteinExistence type="predicted"/>
<feature type="domain" description="PLD phosphodiesterase" evidence="1">
    <location>
        <begin position="112"/>
        <end position="134"/>
    </location>
</feature>
<name>A0ABZ2LTS6_9BACT</name>
<dbReference type="InterPro" id="IPR001736">
    <property type="entry name" value="PLipase_D/transphosphatidylase"/>
</dbReference>
<dbReference type="EMBL" id="CP089984">
    <property type="protein sequence ID" value="WXB14162.1"/>
    <property type="molecule type" value="Genomic_DNA"/>
</dbReference>
<dbReference type="Pfam" id="PF13091">
    <property type="entry name" value="PLDc_2"/>
    <property type="match status" value="1"/>
</dbReference>
<dbReference type="RefSeq" id="WP_394823779.1">
    <property type="nucleotide sequence ID" value="NZ_CP089984.1"/>
</dbReference>
<dbReference type="Proteomes" id="UP001370348">
    <property type="component" value="Chromosome"/>
</dbReference>
<reference evidence="2 3" key="1">
    <citation type="submission" date="2021-12" db="EMBL/GenBank/DDBJ databases">
        <title>Discovery of the Pendulisporaceae a myxobacterial family with distinct sporulation behavior and unique specialized metabolism.</title>
        <authorList>
            <person name="Garcia R."/>
            <person name="Popoff A."/>
            <person name="Bader C.D."/>
            <person name="Loehr J."/>
            <person name="Walesch S."/>
            <person name="Walt C."/>
            <person name="Boldt J."/>
            <person name="Bunk B."/>
            <person name="Haeckl F.J.F.P.J."/>
            <person name="Gunesch A.P."/>
            <person name="Birkelbach J."/>
            <person name="Nuebel U."/>
            <person name="Pietschmann T."/>
            <person name="Bach T."/>
            <person name="Mueller R."/>
        </authorList>
    </citation>
    <scope>NUCLEOTIDE SEQUENCE [LARGE SCALE GENOMIC DNA]</scope>
    <source>
        <strain evidence="2 3">MSr11954</strain>
    </source>
</reference>
<gene>
    <name evidence="2" type="ORF">LZC94_40830</name>
</gene>
<accession>A0ABZ2LTS6</accession>
<organism evidence="2 3">
    <name type="scientific">Pendulispora albinea</name>
    <dbReference type="NCBI Taxonomy" id="2741071"/>
    <lineage>
        <taxon>Bacteria</taxon>
        <taxon>Pseudomonadati</taxon>
        <taxon>Myxococcota</taxon>
        <taxon>Myxococcia</taxon>
        <taxon>Myxococcales</taxon>
        <taxon>Sorangiineae</taxon>
        <taxon>Pendulisporaceae</taxon>
        <taxon>Pendulispora</taxon>
    </lineage>
</organism>
<keyword evidence="3" id="KW-1185">Reference proteome</keyword>
<protein>
    <submittedName>
        <fullName evidence="2">Phospholipase D family protein</fullName>
    </submittedName>
</protein>